<reference evidence="7" key="1">
    <citation type="submission" date="2022-10" db="EMBL/GenBank/DDBJ databases">
        <title>The WGS of Solirubrobacter phytolaccae KCTC 29190.</title>
        <authorList>
            <person name="Jiang Z."/>
        </authorList>
    </citation>
    <scope>NUCLEOTIDE SEQUENCE</scope>
    <source>
        <strain evidence="7">KCTC 29190</strain>
    </source>
</reference>
<sequence>MKRLEEVAPAHAVEPLARILGLQSVDPTASTTVRDPAEAVGRHVADSLSALPLPAVRGARRIADLGSGAGWPGLALAAALPDAHVWLVESAIRHCRYLERAVEISELTNVSVVHARIEEWSGEHDLVTARALAALPVLVEYAAPLLELDGHFVAWKGAVSEEEAAAGALAADIVGLELVERVAVAPYAGARDLALHVFRKIAVTPDRFPRRAGMATKRPLA</sequence>
<keyword evidence="8" id="KW-1185">Reference proteome</keyword>
<accession>A0A9X3ND73</accession>
<evidence type="ECO:0000256" key="6">
    <source>
        <dbReference type="HAMAP-Rule" id="MF_00074"/>
    </source>
</evidence>
<dbReference type="HAMAP" id="MF_00074">
    <property type="entry name" value="16SrRNA_methyltr_G"/>
    <property type="match status" value="1"/>
</dbReference>
<evidence type="ECO:0000256" key="1">
    <source>
        <dbReference type="ARBA" id="ARBA00022490"/>
    </source>
</evidence>
<keyword evidence="2 6" id="KW-0698">rRNA processing</keyword>
<comment type="subcellular location">
    <subcellularLocation>
        <location evidence="6">Cytoplasm</location>
    </subcellularLocation>
</comment>
<evidence type="ECO:0000313" key="8">
    <source>
        <dbReference type="Proteomes" id="UP001147653"/>
    </source>
</evidence>
<dbReference type="EC" id="2.1.1.-" evidence="6"/>
<dbReference type="PANTHER" id="PTHR31760">
    <property type="entry name" value="S-ADENOSYL-L-METHIONINE-DEPENDENT METHYLTRANSFERASES SUPERFAMILY PROTEIN"/>
    <property type="match status" value="1"/>
</dbReference>
<feature type="binding site" evidence="6">
    <location>
        <position position="66"/>
    </location>
    <ligand>
        <name>S-adenosyl-L-methionine</name>
        <dbReference type="ChEBI" id="CHEBI:59789"/>
    </ligand>
</feature>
<comment type="function">
    <text evidence="6">Specifically methylates the N7 position of a guanine in 16S rRNA.</text>
</comment>
<dbReference type="GO" id="GO:0005829">
    <property type="term" value="C:cytosol"/>
    <property type="evidence" value="ECO:0007669"/>
    <property type="project" value="TreeGrafter"/>
</dbReference>
<evidence type="ECO:0000256" key="3">
    <source>
        <dbReference type="ARBA" id="ARBA00022603"/>
    </source>
</evidence>
<dbReference type="NCBIfam" id="TIGR00138">
    <property type="entry name" value="rsmG_gidB"/>
    <property type="match status" value="1"/>
</dbReference>
<comment type="caution">
    <text evidence="6">Lacks conserved residue(s) required for the propagation of feature annotation.</text>
</comment>
<dbReference type="Gene3D" id="3.40.50.150">
    <property type="entry name" value="Vaccinia Virus protein VP39"/>
    <property type="match status" value="1"/>
</dbReference>
<keyword evidence="3 6" id="KW-0489">Methyltransferase</keyword>
<feature type="binding site" evidence="6">
    <location>
        <begin position="117"/>
        <end position="118"/>
    </location>
    <ligand>
        <name>S-adenosyl-L-methionine</name>
        <dbReference type="ChEBI" id="CHEBI:59789"/>
    </ligand>
</feature>
<keyword evidence="1 6" id="KW-0963">Cytoplasm</keyword>
<keyword evidence="4 6" id="KW-0808">Transferase</keyword>
<dbReference type="SUPFAM" id="SSF53335">
    <property type="entry name" value="S-adenosyl-L-methionine-dependent methyltransferases"/>
    <property type="match status" value="1"/>
</dbReference>
<gene>
    <name evidence="6 7" type="primary">rsmG</name>
    <name evidence="7" type="ORF">OJ997_28370</name>
</gene>
<dbReference type="Pfam" id="PF02527">
    <property type="entry name" value="GidB"/>
    <property type="match status" value="1"/>
</dbReference>
<proteinExistence type="inferred from homology"/>
<dbReference type="PANTHER" id="PTHR31760:SF0">
    <property type="entry name" value="S-ADENOSYL-L-METHIONINE-DEPENDENT METHYLTRANSFERASES SUPERFAMILY PROTEIN"/>
    <property type="match status" value="1"/>
</dbReference>
<organism evidence="7 8">
    <name type="scientific">Solirubrobacter phytolaccae</name>
    <dbReference type="NCBI Taxonomy" id="1404360"/>
    <lineage>
        <taxon>Bacteria</taxon>
        <taxon>Bacillati</taxon>
        <taxon>Actinomycetota</taxon>
        <taxon>Thermoleophilia</taxon>
        <taxon>Solirubrobacterales</taxon>
        <taxon>Solirubrobacteraceae</taxon>
        <taxon>Solirubrobacter</taxon>
    </lineage>
</organism>
<protein>
    <recommendedName>
        <fullName evidence="6">Ribosomal RNA small subunit methyltransferase G</fullName>
        <ecNumber evidence="6">2.1.1.-</ecNumber>
    </recommendedName>
    <alternativeName>
        <fullName evidence="6">16S rRNA 7-methylguanosine methyltransferase</fullName>
        <shortName evidence="6">16S rRNA m7G methyltransferase</shortName>
    </alternativeName>
</protein>
<dbReference type="InterPro" id="IPR029063">
    <property type="entry name" value="SAM-dependent_MTases_sf"/>
</dbReference>
<dbReference type="GO" id="GO:0070043">
    <property type="term" value="F:rRNA (guanine-N7-)-methyltransferase activity"/>
    <property type="evidence" value="ECO:0007669"/>
    <property type="project" value="UniProtKB-UniRule"/>
</dbReference>
<evidence type="ECO:0000313" key="7">
    <source>
        <dbReference type="EMBL" id="MDA0184258.1"/>
    </source>
</evidence>
<dbReference type="AlphaFoldDB" id="A0A9X3ND73"/>
<evidence type="ECO:0000256" key="5">
    <source>
        <dbReference type="ARBA" id="ARBA00022691"/>
    </source>
</evidence>
<dbReference type="EMBL" id="JAPDDP010000071">
    <property type="protein sequence ID" value="MDA0184258.1"/>
    <property type="molecule type" value="Genomic_DNA"/>
</dbReference>
<comment type="caution">
    <text evidence="7">The sequence shown here is derived from an EMBL/GenBank/DDBJ whole genome shotgun (WGS) entry which is preliminary data.</text>
</comment>
<comment type="similarity">
    <text evidence="6">Belongs to the methyltransferase superfamily. RNA methyltransferase RsmG family.</text>
</comment>
<evidence type="ECO:0000256" key="2">
    <source>
        <dbReference type="ARBA" id="ARBA00022552"/>
    </source>
</evidence>
<dbReference type="InterPro" id="IPR003682">
    <property type="entry name" value="rRNA_ssu_MeTfrase_G"/>
</dbReference>
<feature type="binding site" evidence="6">
    <location>
        <position position="130"/>
    </location>
    <ligand>
        <name>S-adenosyl-L-methionine</name>
        <dbReference type="ChEBI" id="CHEBI:59789"/>
    </ligand>
</feature>
<keyword evidence="5 6" id="KW-0949">S-adenosyl-L-methionine</keyword>
<dbReference type="Proteomes" id="UP001147653">
    <property type="component" value="Unassembled WGS sequence"/>
</dbReference>
<name>A0A9X3ND73_9ACTN</name>
<evidence type="ECO:0000256" key="4">
    <source>
        <dbReference type="ARBA" id="ARBA00022679"/>
    </source>
</evidence>
<dbReference type="RefSeq" id="WP_270028688.1">
    <property type="nucleotide sequence ID" value="NZ_JAPDDP010000071.1"/>
</dbReference>